<feature type="domain" description="CCHC-type" evidence="3">
    <location>
        <begin position="303"/>
        <end position="318"/>
    </location>
</feature>
<proteinExistence type="predicted"/>
<dbReference type="PROSITE" id="PS50158">
    <property type="entry name" value="ZF_CCHC"/>
    <property type="match status" value="4"/>
</dbReference>
<feature type="compositionally biased region" description="Basic residues" evidence="2">
    <location>
        <begin position="82"/>
        <end position="98"/>
    </location>
</feature>
<dbReference type="SMART" id="SM00343">
    <property type="entry name" value="ZnF_C2HC"/>
    <property type="match status" value="6"/>
</dbReference>
<evidence type="ECO:0000259" key="3">
    <source>
        <dbReference type="PROSITE" id="PS50158"/>
    </source>
</evidence>
<feature type="compositionally biased region" description="Basic and acidic residues" evidence="2">
    <location>
        <begin position="43"/>
        <end position="54"/>
    </location>
</feature>
<evidence type="ECO:0000256" key="2">
    <source>
        <dbReference type="SAM" id="MobiDB-lite"/>
    </source>
</evidence>
<dbReference type="PANTHER" id="PTHR46978:SF1">
    <property type="entry name" value="ZINC KNUCKLE (CCHC-TYPE) FAMILY PROTEIN"/>
    <property type="match status" value="1"/>
</dbReference>
<organism evidence="4 5">
    <name type="scientific">Iris pallida</name>
    <name type="common">Sweet iris</name>
    <dbReference type="NCBI Taxonomy" id="29817"/>
    <lineage>
        <taxon>Eukaryota</taxon>
        <taxon>Viridiplantae</taxon>
        <taxon>Streptophyta</taxon>
        <taxon>Embryophyta</taxon>
        <taxon>Tracheophyta</taxon>
        <taxon>Spermatophyta</taxon>
        <taxon>Magnoliopsida</taxon>
        <taxon>Liliopsida</taxon>
        <taxon>Asparagales</taxon>
        <taxon>Iridaceae</taxon>
        <taxon>Iridoideae</taxon>
        <taxon>Irideae</taxon>
        <taxon>Iris</taxon>
    </lineage>
</organism>
<dbReference type="GO" id="GO:0008270">
    <property type="term" value="F:zinc ion binding"/>
    <property type="evidence" value="ECO:0007669"/>
    <property type="project" value="UniProtKB-KW"/>
</dbReference>
<dbReference type="Gene3D" id="4.10.60.10">
    <property type="entry name" value="Zinc finger, CCHC-type"/>
    <property type="match status" value="3"/>
</dbReference>
<feature type="region of interest" description="Disordered" evidence="2">
    <location>
        <begin position="43"/>
        <end position="126"/>
    </location>
</feature>
<feature type="region of interest" description="Disordered" evidence="2">
    <location>
        <begin position="1"/>
        <end position="31"/>
    </location>
</feature>
<protein>
    <submittedName>
        <fullName evidence="4">Protein AIR1</fullName>
    </submittedName>
</protein>
<evidence type="ECO:0000313" key="5">
    <source>
        <dbReference type="Proteomes" id="UP001140949"/>
    </source>
</evidence>
<keyword evidence="1" id="KW-0479">Metal-binding</keyword>
<name>A0AAX6IGI9_IRIPA</name>
<keyword evidence="1" id="KW-0863">Zinc-finger</keyword>
<dbReference type="EMBL" id="JANAVB010001800">
    <property type="protein sequence ID" value="KAJ6852342.1"/>
    <property type="molecule type" value="Genomic_DNA"/>
</dbReference>
<dbReference type="Pfam" id="PF00098">
    <property type="entry name" value="zf-CCHC"/>
    <property type="match status" value="3"/>
</dbReference>
<feature type="region of interest" description="Disordered" evidence="2">
    <location>
        <begin position="358"/>
        <end position="455"/>
    </location>
</feature>
<dbReference type="PANTHER" id="PTHR46978">
    <property type="entry name" value="ZINC KNUCKLE (CCHC-TYPE) FAMILY PROTEIN"/>
    <property type="match status" value="1"/>
</dbReference>
<feature type="domain" description="CCHC-type" evidence="3">
    <location>
        <begin position="160"/>
        <end position="175"/>
    </location>
</feature>
<reference evidence="4" key="1">
    <citation type="journal article" date="2023" name="GigaByte">
        <title>Genome assembly of the bearded iris, Iris pallida Lam.</title>
        <authorList>
            <person name="Bruccoleri R.E."/>
            <person name="Oakeley E.J."/>
            <person name="Faust A.M.E."/>
            <person name="Altorfer M."/>
            <person name="Dessus-Babus S."/>
            <person name="Burckhardt D."/>
            <person name="Oertli M."/>
            <person name="Naumann U."/>
            <person name="Petersen F."/>
            <person name="Wong J."/>
        </authorList>
    </citation>
    <scope>NUCLEOTIDE SEQUENCE</scope>
    <source>
        <strain evidence="4">GSM-AAB239-AS_SAM_17_03QT</strain>
    </source>
</reference>
<feature type="compositionally biased region" description="Low complexity" evidence="2">
    <location>
        <begin position="409"/>
        <end position="421"/>
    </location>
</feature>
<sequence>MGKVQKLESMEDGEESKSVIPLSSSDDEEANKDLSLAIVEKARKLESSRKRAGADDPIVIPSDSSDDVDLVMNSTEEVKEEKKRKKRKLREKKKSRSKKKDDGEEEEKQVTADAVLEEEPSGATDPVVAKVDGESDNVILRKLLRGPRYFDPGERNLEACFNCGEEGHRAVDCTEEKRQKPCFVCGMFGHNAKQCTQGQDCYICKRRGHIAKNCPDKHNRTSSDSVICLRCGDLGHDILSCNNDYSHEDLKGIQCYICKDYGHLCCMDVVVNSAIEVSCYNCAQSGHNGLGCNAKRGRTNELCYKCGEEGHFARGCTKYAKFDRWEDRSTPRRFANENYEGSQSVPIGFGRAHKKKSMHYDDRWNNSTGKSRIKGGWSTEDPGDLPRRKHKAKGWNSPSTPVRSKKVYSSASTENYSSSQSPFKKHKSVAGTPRSHHGYAASRFRKSHGYEDHRY</sequence>
<evidence type="ECO:0000256" key="1">
    <source>
        <dbReference type="PROSITE-ProRule" id="PRU00047"/>
    </source>
</evidence>
<feature type="domain" description="CCHC-type" evidence="3">
    <location>
        <begin position="182"/>
        <end position="197"/>
    </location>
</feature>
<feature type="domain" description="CCHC-type" evidence="3">
    <location>
        <begin position="201"/>
        <end position="216"/>
    </location>
</feature>
<keyword evidence="5" id="KW-1185">Reference proteome</keyword>
<gene>
    <name evidence="4" type="ORF">M6B38_255215</name>
</gene>
<accession>A0AAX6IGI9</accession>
<dbReference type="GO" id="GO:0003676">
    <property type="term" value="F:nucleic acid binding"/>
    <property type="evidence" value="ECO:0007669"/>
    <property type="project" value="InterPro"/>
</dbReference>
<dbReference type="InterPro" id="IPR036875">
    <property type="entry name" value="Znf_CCHC_sf"/>
</dbReference>
<dbReference type="InterPro" id="IPR001878">
    <property type="entry name" value="Znf_CCHC"/>
</dbReference>
<keyword evidence="1" id="KW-0862">Zinc</keyword>
<dbReference type="AlphaFoldDB" id="A0AAX6IGI9"/>
<reference evidence="4" key="2">
    <citation type="submission" date="2023-04" db="EMBL/GenBank/DDBJ databases">
        <authorList>
            <person name="Bruccoleri R.E."/>
            <person name="Oakeley E.J."/>
            <person name="Faust A.-M."/>
            <person name="Dessus-Babus S."/>
            <person name="Altorfer M."/>
            <person name="Burckhardt D."/>
            <person name="Oertli M."/>
            <person name="Naumann U."/>
            <person name="Petersen F."/>
            <person name="Wong J."/>
        </authorList>
    </citation>
    <scope>NUCLEOTIDE SEQUENCE</scope>
    <source>
        <strain evidence="4">GSM-AAB239-AS_SAM_17_03QT</strain>
        <tissue evidence="4">Leaf</tissue>
    </source>
</reference>
<dbReference type="SUPFAM" id="SSF57756">
    <property type="entry name" value="Retrovirus zinc finger-like domains"/>
    <property type="match status" value="3"/>
</dbReference>
<evidence type="ECO:0000313" key="4">
    <source>
        <dbReference type="EMBL" id="KAJ6852342.1"/>
    </source>
</evidence>
<dbReference type="Proteomes" id="UP001140949">
    <property type="component" value="Unassembled WGS sequence"/>
</dbReference>
<comment type="caution">
    <text evidence="4">The sequence shown here is derived from an EMBL/GenBank/DDBJ whole genome shotgun (WGS) entry which is preliminary data.</text>
</comment>